<feature type="signal peptide" evidence="2">
    <location>
        <begin position="1"/>
        <end position="20"/>
    </location>
</feature>
<evidence type="ECO:0000313" key="4">
    <source>
        <dbReference type="Proteomes" id="UP000245609"/>
    </source>
</evidence>
<gene>
    <name evidence="3" type="ORF">BB560_000324</name>
</gene>
<accession>A0A2T9ZKP0</accession>
<evidence type="ECO:0000256" key="1">
    <source>
        <dbReference type="SAM" id="MobiDB-lite"/>
    </source>
</evidence>
<protein>
    <submittedName>
        <fullName evidence="3">Uncharacterized protein</fullName>
    </submittedName>
</protein>
<reference evidence="3 4" key="1">
    <citation type="journal article" date="2018" name="MBio">
        <title>Comparative Genomics Reveals the Core Gene Toolbox for the Fungus-Insect Symbiosis.</title>
        <authorList>
            <person name="Wang Y."/>
            <person name="Stata M."/>
            <person name="Wang W."/>
            <person name="Stajich J.E."/>
            <person name="White M.M."/>
            <person name="Moncalvo J.M."/>
        </authorList>
    </citation>
    <scope>NUCLEOTIDE SEQUENCE [LARGE SCALE GENOMIC DNA]</scope>
    <source>
        <strain evidence="3 4">SC-DP-2</strain>
    </source>
</reference>
<feature type="compositionally biased region" description="Low complexity" evidence="1">
    <location>
        <begin position="193"/>
        <end position="274"/>
    </location>
</feature>
<keyword evidence="4" id="KW-1185">Reference proteome</keyword>
<name>A0A2T9ZKP0_9FUNG</name>
<sequence>MKLSSTLTIFPLFLASLSNATSLGINKSKKFRTDITTATKGNLLFNRGSLVYTTNICPDNGYVYNDTSGYSYNSYRLIDGGICIFSDDSYSGTTTCYSIDNSVTTFIDYPTNYPYGASGMIRRICTIDRYSYSPGVSCVNDPNGECEPIGPVNPCKSKDKNVIMYVDGNKLCKCTNPGVSEYSDCQQPINTDTSSTSSTTTTTTSSSKYPTTTSSTTTTTSSSKYPTTTTSTTTTTSSSIYPTSTSTTTTTTSSSIYPTTTTTTTTTTTSTSPTNTLSCSTSGYSYNSYRLIDGGICIVSDDSYSGTTTCYSIDNSVTTFIDYPTNYPYGASGMIRRICTIDRYSYSPGVSCVNDPNGECEPIGPVNPCKSKDKNVIMYVDGNKLCKCTNPGYE</sequence>
<comment type="caution">
    <text evidence="3">The sequence shown here is derived from an EMBL/GenBank/DDBJ whole genome shotgun (WGS) entry which is preliminary data.</text>
</comment>
<organism evidence="3 4">
    <name type="scientific">Smittium megazygosporum</name>
    <dbReference type="NCBI Taxonomy" id="133381"/>
    <lineage>
        <taxon>Eukaryota</taxon>
        <taxon>Fungi</taxon>
        <taxon>Fungi incertae sedis</taxon>
        <taxon>Zoopagomycota</taxon>
        <taxon>Kickxellomycotina</taxon>
        <taxon>Harpellomycetes</taxon>
        <taxon>Harpellales</taxon>
        <taxon>Legeriomycetaceae</taxon>
        <taxon>Smittium</taxon>
    </lineage>
</organism>
<dbReference type="STRING" id="133381.A0A2T9ZKP0"/>
<evidence type="ECO:0000313" key="3">
    <source>
        <dbReference type="EMBL" id="PVV05158.1"/>
    </source>
</evidence>
<feature type="region of interest" description="Disordered" evidence="1">
    <location>
        <begin position="185"/>
        <end position="274"/>
    </location>
</feature>
<evidence type="ECO:0000256" key="2">
    <source>
        <dbReference type="SAM" id="SignalP"/>
    </source>
</evidence>
<dbReference type="AlphaFoldDB" id="A0A2T9ZKP0"/>
<keyword evidence="2" id="KW-0732">Signal</keyword>
<feature type="chain" id="PRO_5015755359" evidence="2">
    <location>
        <begin position="21"/>
        <end position="394"/>
    </location>
</feature>
<proteinExistence type="predicted"/>
<dbReference type="EMBL" id="MBFS01000032">
    <property type="protein sequence ID" value="PVV05158.1"/>
    <property type="molecule type" value="Genomic_DNA"/>
</dbReference>
<dbReference type="Proteomes" id="UP000245609">
    <property type="component" value="Unassembled WGS sequence"/>
</dbReference>